<dbReference type="Proteomes" id="UP000676336">
    <property type="component" value="Unassembled WGS sequence"/>
</dbReference>
<evidence type="ECO:0000256" key="2">
    <source>
        <dbReference type="PROSITE-ProRule" id="PRU00192"/>
    </source>
</evidence>
<feature type="region of interest" description="Disordered" evidence="3">
    <location>
        <begin position="1"/>
        <end position="48"/>
    </location>
</feature>
<accession>A0A8S3D9A7</accession>
<dbReference type="Gene3D" id="2.30.30.40">
    <property type="entry name" value="SH3 Domains"/>
    <property type="match status" value="1"/>
</dbReference>
<evidence type="ECO:0000313" key="5">
    <source>
        <dbReference type="EMBL" id="CAF4994881.1"/>
    </source>
</evidence>
<dbReference type="InterPro" id="IPR001452">
    <property type="entry name" value="SH3_domain"/>
</dbReference>
<dbReference type="GO" id="GO:0007266">
    <property type="term" value="P:Rho protein signal transduction"/>
    <property type="evidence" value="ECO:0007669"/>
    <property type="project" value="TreeGrafter"/>
</dbReference>
<evidence type="ECO:0000259" key="4">
    <source>
        <dbReference type="PROSITE" id="PS50002"/>
    </source>
</evidence>
<feature type="region of interest" description="Disordered" evidence="3">
    <location>
        <begin position="243"/>
        <end position="293"/>
    </location>
</feature>
<dbReference type="GO" id="GO:0035023">
    <property type="term" value="P:regulation of Rho protein signal transduction"/>
    <property type="evidence" value="ECO:0007669"/>
    <property type="project" value="TreeGrafter"/>
</dbReference>
<dbReference type="InterPro" id="IPR039801">
    <property type="entry name" value="EPS8-like"/>
</dbReference>
<feature type="non-terminal residue" evidence="5">
    <location>
        <position position="1"/>
    </location>
</feature>
<dbReference type="AlphaFoldDB" id="A0A8S3D9A7"/>
<evidence type="ECO:0000256" key="3">
    <source>
        <dbReference type="SAM" id="MobiDB-lite"/>
    </source>
</evidence>
<dbReference type="InterPro" id="IPR036028">
    <property type="entry name" value="SH3-like_dom_sf"/>
</dbReference>
<dbReference type="Pfam" id="PF22975">
    <property type="entry name" value="EPS8_2nd"/>
    <property type="match status" value="1"/>
</dbReference>
<proteinExistence type="predicted"/>
<protein>
    <recommendedName>
        <fullName evidence="4">SH3 domain-containing protein</fullName>
    </recommendedName>
</protein>
<keyword evidence="1 2" id="KW-0728">SH3 domain</keyword>
<dbReference type="GO" id="GO:0003779">
    <property type="term" value="F:actin binding"/>
    <property type="evidence" value="ECO:0007669"/>
    <property type="project" value="TreeGrafter"/>
</dbReference>
<sequence>IDRRFNGSEGGPLFNPQPLPHEPISTNASTYVVGPQHSSRTAIQQHAANSYKRSTEELNKCFDDIELFVHHIEATIEYTKELERDHRRKDKKSSGLKQMVEKLPDDRFFIDIFQKFKHSLNLLAELKHIIHNPNAPELVHYLLSPLQLILVTLRNKHPNQLQLAQDIWSPVLTREAKELLSNCLTSKEYEILWNLGPAWIRTAEEIPQKIADYRPTFFEGHPIWIHEPVIDYTLQSARNVDERQPSVWSSRNPQQNNNNNNNNSSIISQHPAFPRQPSPGPQFDTSTVDRKNKNPVLVENYNAQMQNERAWAIDRKRVGAKICAVKSDRQGQNHKELTVRRGEYIEIENSSKNWWRARNFRGDIGHVPHNLLDEVDLEQLTLKSAAANTSGIDSHRLLTNANNRSRHN</sequence>
<dbReference type="PROSITE" id="PS50002">
    <property type="entry name" value="SH3"/>
    <property type="match status" value="1"/>
</dbReference>
<gene>
    <name evidence="5" type="ORF">SMN809_LOCUS56489</name>
</gene>
<evidence type="ECO:0000313" key="6">
    <source>
        <dbReference type="Proteomes" id="UP000676336"/>
    </source>
</evidence>
<feature type="domain" description="SH3" evidence="4">
    <location>
        <begin position="318"/>
        <end position="377"/>
    </location>
</feature>
<reference evidence="5" key="1">
    <citation type="submission" date="2021-02" db="EMBL/GenBank/DDBJ databases">
        <authorList>
            <person name="Nowell W R."/>
        </authorList>
    </citation>
    <scope>NUCLEOTIDE SEQUENCE</scope>
</reference>
<dbReference type="GO" id="GO:0005886">
    <property type="term" value="C:plasma membrane"/>
    <property type="evidence" value="ECO:0007669"/>
    <property type="project" value="TreeGrafter"/>
</dbReference>
<dbReference type="SMART" id="SM00326">
    <property type="entry name" value="SH3"/>
    <property type="match status" value="1"/>
</dbReference>
<dbReference type="InterPro" id="IPR055093">
    <property type="entry name" value="EPS8_2nd"/>
</dbReference>
<name>A0A8S3D9A7_9BILA</name>
<dbReference type="SUPFAM" id="SSF50044">
    <property type="entry name" value="SH3-domain"/>
    <property type="match status" value="1"/>
</dbReference>
<dbReference type="PANTHER" id="PTHR12287">
    <property type="entry name" value="EPIDERMAL GROWTH FACTOR RECEPTOR KINASE SUBSTRATE EPS8-RELATED PROTEIN"/>
    <property type="match status" value="1"/>
</dbReference>
<feature type="compositionally biased region" description="Polar residues" evidence="3">
    <location>
        <begin position="24"/>
        <end position="48"/>
    </location>
</feature>
<organism evidence="5 6">
    <name type="scientific">Rotaria magnacalcarata</name>
    <dbReference type="NCBI Taxonomy" id="392030"/>
    <lineage>
        <taxon>Eukaryota</taxon>
        <taxon>Metazoa</taxon>
        <taxon>Spiralia</taxon>
        <taxon>Gnathifera</taxon>
        <taxon>Rotifera</taxon>
        <taxon>Eurotatoria</taxon>
        <taxon>Bdelloidea</taxon>
        <taxon>Philodinida</taxon>
        <taxon>Philodinidae</taxon>
        <taxon>Rotaria</taxon>
    </lineage>
</organism>
<feature type="compositionally biased region" description="Low complexity" evidence="3">
    <location>
        <begin position="254"/>
        <end position="269"/>
    </location>
</feature>
<dbReference type="EMBL" id="CAJOBI010202170">
    <property type="protein sequence ID" value="CAF4994881.1"/>
    <property type="molecule type" value="Genomic_DNA"/>
</dbReference>
<dbReference type="PANTHER" id="PTHR12287:SF23">
    <property type="entry name" value="AROUSER, ISOFORM A-RELATED"/>
    <property type="match status" value="1"/>
</dbReference>
<evidence type="ECO:0000256" key="1">
    <source>
        <dbReference type="ARBA" id="ARBA00022443"/>
    </source>
</evidence>
<comment type="caution">
    <text evidence="5">The sequence shown here is derived from an EMBL/GenBank/DDBJ whole genome shotgun (WGS) entry which is preliminary data.</text>
</comment>
<dbReference type="Pfam" id="PF00018">
    <property type="entry name" value="SH3_1"/>
    <property type="match status" value="1"/>
</dbReference>